<sequence length="209" mass="22070">MGSLRAAFREIIPPPIVIDPPSLAAADTRFLIADQTSLSTYSLPAQWELVPAGVWGPVKVAAERSWKLVGRTLQMLQIYSATLPVMPAQVAPMDPVLAAIQAQLAQQKADHEAAVAALKATVDAQQAQLIATVAALAAPPPPLSPELQALIAEFEAAPLCVDAWPLDCLDVLSTVLDFHGSRLARFLLASGTAHFGANSLLRCASNSIH</sequence>
<gene>
    <name evidence="1" type="ORF">CYMTET_22927</name>
</gene>
<reference evidence="1 2" key="1">
    <citation type="journal article" date="2015" name="Genome Biol. Evol.">
        <title>Comparative Genomics of a Bacterivorous Green Alga Reveals Evolutionary Causalities and Consequences of Phago-Mixotrophic Mode of Nutrition.</title>
        <authorList>
            <person name="Burns J.A."/>
            <person name="Paasch A."/>
            <person name="Narechania A."/>
            <person name="Kim E."/>
        </authorList>
    </citation>
    <scope>NUCLEOTIDE SEQUENCE [LARGE SCALE GENOMIC DNA]</scope>
    <source>
        <strain evidence="1 2">PLY_AMNH</strain>
    </source>
</reference>
<accession>A0AAE0FZA3</accession>
<name>A0AAE0FZA3_9CHLO</name>
<dbReference type="EMBL" id="LGRX02011733">
    <property type="protein sequence ID" value="KAK3268584.1"/>
    <property type="molecule type" value="Genomic_DNA"/>
</dbReference>
<keyword evidence="2" id="KW-1185">Reference proteome</keyword>
<dbReference type="Proteomes" id="UP001190700">
    <property type="component" value="Unassembled WGS sequence"/>
</dbReference>
<comment type="caution">
    <text evidence="1">The sequence shown here is derived from an EMBL/GenBank/DDBJ whole genome shotgun (WGS) entry which is preliminary data.</text>
</comment>
<proteinExistence type="predicted"/>
<evidence type="ECO:0000313" key="1">
    <source>
        <dbReference type="EMBL" id="KAK3268584.1"/>
    </source>
</evidence>
<evidence type="ECO:0000313" key="2">
    <source>
        <dbReference type="Proteomes" id="UP001190700"/>
    </source>
</evidence>
<protein>
    <submittedName>
        <fullName evidence="1">Uncharacterized protein</fullName>
    </submittedName>
</protein>
<organism evidence="1 2">
    <name type="scientific">Cymbomonas tetramitiformis</name>
    <dbReference type="NCBI Taxonomy" id="36881"/>
    <lineage>
        <taxon>Eukaryota</taxon>
        <taxon>Viridiplantae</taxon>
        <taxon>Chlorophyta</taxon>
        <taxon>Pyramimonadophyceae</taxon>
        <taxon>Pyramimonadales</taxon>
        <taxon>Pyramimonadaceae</taxon>
        <taxon>Cymbomonas</taxon>
    </lineage>
</organism>
<dbReference type="AlphaFoldDB" id="A0AAE0FZA3"/>